<proteinExistence type="predicted"/>
<sequence length="208" mass="22628">MSQDQDPRYRSGYYQAHPSGPPQQSGQFVSRLPMTQDGYPNRPNQHAYQFPQGSPPLQPSGSSTSGSYPPYGESHMSFPEPHPESSFPQRSSSGHTATYFSPPPTIPDPSIPPHHYVRRDTGGSSYGARQDPSDYPPSDRSSGGHRAHPAGGSDTGGSDMYSGAQSSQFQNWNTSGYDEGRDEGHDDDQYQRKGPRSPPAAGYSMQCT</sequence>
<gene>
    <name evidence="1" type="ORF">F5148DRAFT_184379</name>
</gene>
<dbReference type="EMBL" id="JAGFNK010000015">
    <property type="protein sequence ID" value="KAI9511945.1"/>
    <property type="molecule type" value="Genomic_DNA"/>
</dbReference>
<protein>
    <submittedName>
        <fullName evidence="1">Uncharacterized protein</fullName>
    </submittedName>
</protein>
<reference evidence="1" key="1">
    <citation type="submission" date="2021-03" db="EMBL/GenBank/DDBJ databases">
        <title>Evolutionary priming and transition to the ectomycorrhizal habit in an iconic lineage of mushroom-forming fungi: is preadaptation a requirement?</title>
        <authorList>
            <consortium name="DOE Joint Genome Institute"/>
            <person name="Looney B.P."/>
            <person name="Miyauchi S."/>
            <person name="Morin E."/>
            <person name="Drula E."/>
            <person name="Courty P.E."/>
            <person name="Chicoki N."/>
            <person name="Fauchery L."/>
            <person name="Kohler A."/>
            <person name="Kuo A."/>
            <person name="LaButti K."/>
            <person name="Pangilinan J."/>
            <person name="Lipzen A."/>
            <person name="Riley R."/>
            <person name="Andreopoulos W."/>
            <person name="He G."/>
            <person name="Johnson J."/>
            <person name="Barry K.W."/>
            <person name="Grigoriev I.V."/>
            <person name="Nagy L."/>
            <person name="Hibbett D."/>
            <person name="Henrissat B."/>
            <person name="Matheny P.B."/>
            <person name="Labbe J."/>
            <person name="Martin A.F."/>
        </authorList>
    </citation>
    <scope>NUCLEOTIDE SEQUENCE</scope>
    <source>
        <strain evidence="1">BPL698</strain>
    </source>
</reference>
<evidence type="ECO:0000313" key="2">
    <source>
        <dbReference type="Proteomes" id="UP001207468"/>
    </source>
</evidence>
<organism evidence="1 2">
    <name type="scientific">Russula earlei</name>
    <dbReference type="NCBI Taxonomy" id="71964"/>
    <lineage>
        <taxon>Eukaryota</taxon>
        <taxon>Fungi</taxon>
        <taxon>Dikarya</taxon>
        <taxon>Basidiomycota</taxon>
        <taxon>Agaricomycotina</taxon>
        <taxon>Agaricomycetes</taxon>
        <taxon>Russulales</taxon>
        <taxon>Russulaceae</taxon>
        <taxon>Russula</taxon>
    </lineage>
</organism>
<evidence type="ECO:0000313" key="1">
    <source>
        <dbReference type="EMBL" id="KAI9511945.1"/>
    </source>
</evidence>
<keyword evidence="2" id="KW-1185">Reference proteome</keyword>
<name>A0ACC0UK44_9AGAM</name>
<accession>A0ACC0UK44</accession>
<comment type="caution">
    <text evidence="1">The sequence shown here is derived from an EMBL/GenBank/DDBJ whole genome shotgun (WGS) entry which is preliminary data.</text>
</comment>
<dbReference type="Proteomes" id="UP001207468">
    <property type="component" value="Unassembled WGS sequence"/>
</dbReference>